<proteinExistence type="inferred from homology"/>
<organism evidence="3 4">
    <name type="scientific">Clavelina lepadiformis</name>
    <name type="common">Light-bulb sea squirt</name>
    <name type="synonym">Ascidia lepadiformis</name>
    <dbReference type="NCBI Taxonomy" id="159417"/>
    <lineage>
        <taxon>Eukaryota</taxon>
        <taxon>Metazoa</taxon>
        <taxon>Chordata</taxon>
        <taxon>Tunicata</taxon>
        <taxon>Ascidiacea</taxon>
        <taxon>Aplousobranchia</taxon>
        <taxon>Clavelinidae</taxon>
        <taxon>Clavelina</taxon>
    </lineage>
</organism>
<comment type="similarity">
    <text evidence="1">Belongs to the complex I NDUFA12 subunit family.</text>
</comment>
<keyword evidence="4" id="KW-1185">Reference proteome</keyword>
<dbReference type="Proteomes" id="UP001642483">
    <property type="component" value="Unassembled WGS sequence"/>
</dbReference>
<feature type="region of interest" description="Disordered" evidence="2">
    <location>
        <begin position="103"/>
        <end position="125"/>
    </location>
</feature>
<evidence type="ECO:0000256" key="1">
    <source>
        <dbReference type="ARBA" id="ARBA00007355"/>
    </source>
</evidence>
<name>A0ABP0F5X9_CLALP</name>
<gene>
    <name evidence="3" type="ORF">CVLEPA_LOCUS3461</name>
</gene>
<sequence>MEGRDLDGNKYFEIPPQRYFLGMRENHKLKRIVEPYGIDYNAKREPGLLPTKITNEWDSWLRLRRTDPPTIEELEANIEQYHIIQERVKQLEEKVHKEKVTKVNPEINPGKEEQTVDSWTGPEKR</sequence>
<comment type="caution">
    <text evidence="3">The sequence shown here is derived from an EMBL/GenBank/DDBJ whole genome shotgun (WGS) entry which is preliminary data.</text>
</comment>
<reference evidence="3 4" key="1">
    <citation type="submission" date="2024-02" db="EMBL/GenBank/DDBJ databases">
        <authorList>
            <person name="Daric V."/>
            <person name="Darras S."/>
        </authorList>
    </citation>
    <scope>NUCLEOTIDE SEQUENCE [LARGE SCALE GENOMIC DNA]</scope>
</reference>
<evidence type="ECO:0008006" key="5">
    <source>
        <dbReference type="Google" id="ProtNLM"/>
    </source>
</evidence>
<dbReference type="Pfam" id="PF05071">
    <property type="entry name" value="NDUFA12"/>
    <property type="match status" value="1"/>
</dbReference>
<dbReference type="PANTHER" id="PTHR32470:SF2">
    <property type="entry name" value="NADH DEHYDROGENASE [UBIQUINONE] 1 ALPHA SUBCOMPLEX ASSEMBLY FACTOR 2"/>
    <property type="match status" value="1"/>
</dbReference>
<evidence type="ECO:0000313" key="3">
    <source>
        <dbReference type="EMBL" id="CAK8673697.1"/>
    </source>
</evidence>
<dbReference type="PANTHER" id="PTHR32470">
    <property type="entry name" value="ADH DEHYDROGENASE [UBIQUINONE] 1 ALPHA SUBCOMPLEX ASSEMBLY FACTOR 2"/>
    <property type="match status" value="1"/>
</dbReference>
<dbReference type="EMBL" id="CAWYQH010000002">
    <property type="protein sequence ID" value="CAK8673697.1"/>
    <property type="molecule type" value="Genomic_DNA"/>
</dbReference>
<evidence type="ECO:0000256" key="2">
    <source>
        <dbReference type="SAM" id="MobiDB-lite"/>
    </source>
</evidence>
<dbReference type="InterPro" id="IPR052618">
    <property type="entry name" value="ComplexI_NDUFA12"/>
</dbReference>
<protein>
    <recommendedName>
        <fullName evidence="5">NADH dehydrogenase [ubiquinone] 1 alpha subcomplex assembly factor 2</fullName>
    </recommendedName>
</protein>
<evidence type="ECO:0000313" key="4">
    <source>
        <dbReference type="Proteomes" id="UP001642483"/>
    </source>
</evidence>
<dbReference type="InterPro" id="IPR007763">
    <property type="entry name" value="NDUFA12"/>
</dbReference>
<accession>A0ABP0F5X9</accession>